<dbReference type="InterPro" id="IPR018958">
    <property type="entry name" value="Knr4/Smi1-like_dom"/>
</dbReference>
<dbReference type="InterPro" id="IPR037883">
    <property type="entry name" value="Knr4/Smi1-like_sf"/>
</dbReference>
<dbReference type="EMBL" id="CABVPY010000006">
    <property type="protein sequence ID" value="VWB29566.1"/>
    <property type="molecule type" value="Genomic_DNA"/>
</dbReference>
<name>A0A6P2IF19_BURL3</name>
<dbReference type="Proteomes" id="UP000494170">
    <property type="component" value="Unassembled WGS sequence"/>
</dbReference>
<reference evidence="2 3" key="1">
    <citation type="submission" date="2019-09" db="EMBL/GenBank/DDBJ databases">
        <authorList>
            <person name="Depoorter E."/>
        </authorList>
    </citation>
    <scope>NUCLEOTIDE SEQUENCE [LARGE SCALE GENOMIC DNA]</scope>
    <source>
        <strain evidence="2">LMG 6863</strain>
    </source>
</reference>
<sequence>MNVPDTSIAGATVPAVRETWQRIEGWIAADPARLPGGLNGPAPEHAIAALHAALGATLPDDLLESLRLHDGQTDPNAVFAEHDALLSAHEILAQWSIWNQLVSGGDFDDMTSDPAAGIRDDWYNLKWIPFTHDGSGNHLCVDLDPAEGGTVGQVIRVWHDDEQRERVAASFTEWLARVAAERDDPEGD</sequence>
<evidence type="ECO:0000313" key="3">
    <source>
        <dbReference type="Proteomes" id="UP000494170"/>
    </source>
</evidence>
<dbReference type="PANTHER" id="PTHR47432">
    <property type="entry name" value="CELL WALL ASSEMBLY REGULATOR SMI1"/>
    <property type="match status" value="1"/>
</dbReference>
<gene>
    <name evidence="2" type="ORF">BLA6863_01254</name>
</gene>
<protein>
    <recommendedName>
        <fullName evidence="1">Knr4/Smi1-like domain-containing protein</fullName>
    </recommendedName>
</protein>
<feature type="domain" description="Knr4/Smi1-like" evidence="1">
    <location>
        <begin position="41"/>
        <end position="177"/>
    </location>
</feature>
<dbReference type="Gene3D" id="3.40.1580.10">
    <property type="entry name" value="SMI1/KNR4-like"/>
    <property type="match status" value="1"/>
</dbReference>
<dbReference type="SUPFAM" id="SSF160631">
    <property type="entry name" value="SMI1/KNR4-like"/>
    <property type="match status" value="1"/>
</dbReference>
<evidence type="ECO:0000313" key="2">
    <source>
        <dbReference type="EMBL" id="VWB29566.1"/>
    </source>
</evidence>
<dbReference type="RefSeq" id="WP_174932697.1">
    <property type="nucleotide sequence ID" value="NZ_CABVPY010000006.1"/>
</dbReference>
<dbReference type="Pfam" id="PF09346">
    <property type="entry name" value="SMI1_KNR4"/>
    <property type="match status" value="1"/>
</dbReference>
<proteinExistence type="predicted"/>
<dbReference type="SMART" id="SM00860">
    <property type="entry name" value="SMI1_KNR4"/>
    <property type="match status" value="1"/>
</dbReference>
<accession>A0A6P2IF19</accession>
<evidence type="ECO:0000259" key="1">
    <source>
        <dbReference type="SMART" id="SM00860"/>
    </source>
</evidence>
<dbReference type="InterPro" id="IPR051873">
    <property type="entry name" value="KNR4/SMI1_regulator"/>
</dbReference>
<organism evidence="2 3">
    <name type="scientific">Burkholderia lata (strain ATCC 17760 / DSM 23089 / LMG 22485 / NCIMB 9086 / R18194 / 383)</name>
    <dbReference type="NCBI Taxonomy" id="482957"/>
    <lineage>
        <taxon>Bacteria</taxon>
        <taxon>Pseudomonadati</taxon>
        <taxon>Pseudomonadota</taxon>
        <taxon>Betaproteobacteria</taxon>
        <taxon>Burkholderiales</taxon>
        <taxon>Burkholderiaceae</taxon>
        <taxon>Burkholderia</taxon>
        <taxon>Burkholderia cepacia complex</taxon>
    </lineage>
</organism>
<dbReference type="PANTHER" id="PTHR47432:SF1">
    <property type="entry name" value="CELL WALL ASSEMBLY REGULATOR SMI1"/>
    <property type="match status" value="1"/>
</dbReference>
<dbReference type="AlphaFoldDB" id="A0A6P2IF19"/>